<dbReference type="PANTHER" id="PTHR19307">
    <property type="entry name" value="TUMOR PROTEIN D52"/>
    <property type="match status" value="1"/>
</dbReference>
<comment type="similarity">
    <text evidence="1">Belongs to the TPD52 family.</text>
</comment>
<name>A0A914WAQ8_9BILA</name>
<dbReference type="InterPro" id="IPR007327">
    <property type="entry name" value="TPD52"/>
</dbReference>
<evidence type="ECO:0000256" key="2">
    <source>
        <dbReference type="ARBA" id="ARBA00023054"/>
    </source>
</evidence>
<feature type="compositionally biased region" description="Low complexity" evidence="3">
    <location>
        <begin position="191"/>
        <end position="207"/>
    </location>
</feature>
<dbReference type="Pfam" id="PF04201">
    <property type="entry name" value="TPD52"/>
    <property type="match status" value="1"/>
</dbReference>
<dbReference type="GO" id="GO:0005737">
    <property type="term" value="C:cytoplasm"/>
    <property type="evidence" value="ECO:0007669"/>
    <property type="project" value="TreeGrafter"/>
</dbReference>
<sequence length="213" mass="23465">MGKKKGAVGARKEQSEAINAFANDLERKSLDSDGDDVVHAIEEAMSDDSNMFDRDQSTENGQSFLSEEEKIQVREELSKTEDEINTLRQVLNARQKHAAELKRKLGVNPWSEVTTDISEGLKHVRDSTAYQKTSEVVAHTTDTVKSKLNDMRNSSVFKSFESRLGSVYSNVRAKMAASTSIDHLAGHSRTDPPQAQGPATQPTTPSTEKSPLS</sequence>
<protein>
    <submittedName>
        <fullName evidence="5">Tumor protein D52</fullName>
    </submittedName>
</protein>
<evidence type="ECO:0000313" key="4">
    <source>
        <dbReference type="Proteomes" id="UP000887566"/>
    </source>
</evidence>
<dbReference type="PANTHER" id="PTHR19307:SF14">
    <property type="entry name" value="TUMOR PROTEIN D52"/>
    <property type="match status" value="1"/>
</dbReference>
<evidence type="ECO:0000256" key="1">
    <source>
        <dbReference type="ARBA" id="ARBA00005702"/>
    </source>
</evidence>
<keyword evidence="2" id="KW-0175">Coiled coil</keyword>
<evidence type="ECO:0000256" key="3">
    <source>
        <dbReference type="SAM" id="MobiDB-lite"/>
    </source>
</evidence>
<keyword evidence="4" id="KW-1185">Reference proteome</keyword>
<organism evidence="4 5">
    <name type="scientific">Plectus sambesii</name>
    <dbReference type="NCBI Taxonomy" id="2011161"/>
    <lineage>
        <taxon>Eukaryota</taxon>
        <taxon>Metazoa</taxon>
        <taxon>Ecdysozoa</taxon>
        <taxon>Nematoda</taxon>
        <taxon>Chromadorea</taxon>
        <taxon>Plectida</taxon>
        <taxon>Plectina</taxon>
        <taxon>Plectoidea</taxon>
        <taxon>Plectidae</taxon>
        <taxon>Plectus</taxon>
    </lineage>
</organism>
<feature type="region of interest" description="Disordered" evidence="3">
    <location>
        <begin position="44"/>
        <end position="69"/>
    </location>
</feature>
<accession>A0A914WAQ8</accession>
<dbReference type="WBParaSite" id="PSAMB.scaffold3484size18077.g21640.t1">
    <property type="protein sequence ID" value="PSAMB.scaffold3484size18077.g21640.t1"/>
    <property type="gene ID" value="PSAMB.scaffold3484size18077.g21640"/>
</dbReference>
<proteinExistence type="inferred from homology"/>
<feature type="region of interest" description="Disordered" evidence="3">
    <location>
        <begin position="179"/>
        <end position="213"/>
    </location>
</feature>
<dbReference type="Proteomes" id="UP000887566">
    <property type="component" value="Unplaced"/>
</dbReference>
<evidence type="ECO:0000313" key="5">
    <source>
        <dbReference type="WBParaSite" id="PSAMB.scaffold3484size18077.g21640.t1"/>
    </source>
</evidence>
<dbReference type="AlphaFoldDB" id="A0A914WAQ8"/>
<reference evidence="5" key="1">
    <citation type="submission" date="2022-11" db="UniProtKB">
        <authorList>
            <consortium name="WormBaseParasite"/>
        </authorList>
    </citation>
    <scope>IDENTIFICATION</scope>
</reference>